<dbReference type="EMBL" id="QHCS01000003">
    <property type="protein sequence ID" value="RHX85289.1"/>
    <property type="molecule type" value="Genomic_DNA"/>
</dbReference>
<name>A0A8B3CQK4_9LEPT</name>
<protein>
    <submittedName>
        <fullName evidence="1">Uncharacterized protein</fullName>
    </submittedName>
</protein>
<evidence type="ECO:0000313" key="2">
    <source>
        <dbReference type="Proteomes" id="UP000266669"/>
    </source>
</evidence>
<organism evidence="1 2">
    <name type="scientific">Leptospira stimsonii</name>
    <dbReference type="NCBI Taxonomy" id="2202203"/>
    <lineage>
        <taxon>Bacteria</taxon>
        <taxon>Pseudomonadati</taxon>
        <taxon>Spirochaetota</taxon>
        <taxon>Spirochaetia</taxon>
        <taxon>Leptospirales</taxon>
        <taxon>Leptospiraceae</taxon>
        <taxon>Leptospira</taxon>
    </lineage>
</organism>
<accession>A0A8B3CQK4</accession>
<dbReference type="AlphaFoldDB" id="A0A8B3CQK4"/>
<comment type="caution">
    <text evidence="1">The sequence shown here is derived from an EMBL/GenBank/DDBJ whole genome shotgun (WGS) entry which is preliminary data.</text>
</comment>
<gene>
    <name evidence="1" type="ORF">DLM78_14320</name>
</gene>
<dbReference type="Proteomes" id="UP000266669">
    <property type="component" value="Unassembled WGS sequence"/>
</dbReference>
<evidence type="ECO:0000313" key="1">
    <source>
        <dbReference type="EMBL" id="RHX85289.1"/>
    </source>
</evidence>
<reference evidence="2" key="1">
    <citation type="submission" date="2018-05" db="EMBL/GenBank/DDBJ databases">
        <title>Leptospira yasudae sp. nov. and Leptospira stimsonii sp. nov., two pathogenic species of the genus Leptospira isolated from environmental sources.</title>
        <authorList>
            <person name="Casanovas-Massana A."/>
            <person name="Hamond C."/>
            <person name="Santos L.A."/>
            <person name="Hacker K.P."/>
            <person name="Balassiano I."/>
            <person name="Medeiros M.A."/>
            <person name="Reis M.G."/>
            <person name="Ko A.I."/>
            <person name="Wunder E.A."/>
        </authorList>
    </citation>
    <scope>NUCLEOTIDE SEQUENCE [LARGE SCALE GENOMIC DNA]</scope>
    <source>
        <strain evidence="2">AMB6-RJ</strain>
    </source>
</reference>
<proteinExistence type="predicted"/>
<sequence length="80" mass="9760">MYFFKICHLLFEKKIFVGTPTREKEKIVPDRVFFETESEERFISRFYFFESRIVLSFVTSREFLHKISKRILLAENPFLG</sequence>